<reference evidence="1 2" key="1">
    <citation type="submission" date="2019-12" db="EMBL/GenBank/DDBJ databases">
        <authorList>
            <person name="Zheng J."/>
        </authorList>
    </citation>
    <scope>NUCLEOTIDE SEQUENCE [LARGE SCALE GENOMIC DNA]</scope>
    <source>
        <strain evidence="1 2">DSM 27347</strain>
    </source>
</reference>
<organism evidence="1 2">
    <name type="scientific">Sphingomonas carotinifaciens</name>
    <dbReference type="NCBI Taxonomy" id="1166323"/>
    <lineage>
        <taxon>Bacteria</taxon>
        <taxon>Pseudomonadati</taxon>
        <taxon>Pseudomonadota</taxon>
        <taxon>Alphaproteobacteria</taxon>
        <taxon>Sphingomonadales</taxon>
        <taxon>Sphingomonadaceae</taxon>
        <taxon>Sphingomonas</taxon>
    </lineage>
</organism>
<protein>
    <submittedName>
        <fullName evidence="1">Uncharacterized protein</fullName>
    </submittedName>
</protein>
<proteinExistence type="predicted"/>
<dbReference type="Proteomes" id="UP000436801">
    <property type="component" value="Unassembled WGS sequence"/>
</dbReference>
<gene>
    <name evidence="1" type="ORF">GQR91_09255</name>
</gene>
<sequence length="74" mass="7844">MKTENRPHMRGINIVTAICGILALGGALALGLLEEKHAEKNGVPTAAEQSAQRRNVERRGARVAEPAITDATAQ</sequence>
<accession>A0A6N8LWA5</accession>
<dbReference type="AlphaFoldDB" id="A0A6N8LWA5"/>
<evidence type="ECO:0000313" key="1">
    <source>
        <dbReference type="EMBL" id="MWC43838.1"/>
    </source>
</evidence>
<comment type="caution">
    <text evidence="1">The sequence shown here is derived from an EMBL/GenBank/DDBJ whole genome shotgun (WGS) entry which is preliminary data.</text>
</comment>
<name>A0A6N8LWA5_9SPHN</name>
<dbReference type="EMBL" id="WSUT01000005">
    <property type="protein sequence ID" value="MWC43838.1"/>
    <property type="molecule type" value="Genomic_DNA"/>
</dbReference>
<evidence type="ECO:0000313" key="2">
    <source>
        <dbReference type="Proteomes" id="UP000436801"/>
    </source>
</evidence>
<dbReference type="RefSeq" id="WP_149683587.1">
    <property type="nucleotide sequence ID" value="NZ_CP178397.1"/>
</dbReference>